<accession>A0A1H3SPI2</accession>
<dbReference type="AlphaFoldDB" id="A0A1H3SPI2"/>
<evidence type="ECO:0000313" key="2">
    <source>
        <dbReference type="EMBL" id="SDZ39906.1"/>
    </source>
</evidence>
<evidence type="ECO:0000256" key="1">
    <source>
        <dbReference type="SAM" id="MobiDB-lite"/>
    </source>
</evidence>
<evidence type="ECO:0000313" key="3">
    <source>
        <dbReference type="Proteomes" id="UP000199529"/>
    </source>
</evidence>
<feature type="region of interest" description="Disordered" evidence="1">
    <location>
        <begin position="1"/>
        <end position="33"/>
    </location>
</feature>
<sequence>MAAELPNTAALTGGTSGIGEPPRPRLPDSVPTS</sequence>
<organism evidence="2 3">
    <name type="scientific">Saccharopolyspora shandongensis</name>
    <dbReference type="NCBI Taxonomy" id="418495"/>
    <lineage>
        <taxon>Bacteria</taxon>
        <taxon>Bacillati</taxon>
        <taxon>Actinomycetota</taxon>
        <taxon>Actinomycetes</taxon>
        <taxon>Pseudonocardiales</taxon>
        <taxon>Pseudonocardiaceae</taxon>
        <taxon>Saccharopolyspora</taxon>
    </lineage>
</organism>
<dbReference type="Proteomes" id="UP000199529">
    <property type="component" value="Unassembled WGS sequence"/>
</dbReference>
<reference evidence="3" key="1">
    <citation type="submission" date="2016-10" db="EMBL/GenBank/DDBJ databases">
        <authorList>
            <person name="Varghese N."/>
            <person name="Submissions S."/>
        </authorList>
    </citation>
    <scope>NUCLEOTIDE SEQUENCE [LARGE SCALE GENOMIC DNA]</scope>
    <source>
        <strain evidence="3">CGMCC 4.3530</strain>
    </source>
</reference>
<protein>
    <submittedName>
        <fullName evidence="2">Uncharacterized protein</fullName>
    </submittedName>
</protein>
<gene>
    <name evidence="2" type="ORF">SAMN05216215_106833</name>
</gene>
<keyword evidence="3" id="KW-1185">Reference proteome</keyword>
<dbReference type="EMBL" id="FNOK01000068">
    <property type="protein sequence ID" value="SDZ39906.1"/>
    <property type="molecule type" value="Genomic_DNA"/>
</dbReference>
<name>A0A1H3SPI2_9PSEU</name>
<proteinExistence type="predicted"/>